<dbReference type="GO" id="GO:0003682">
    <property type="term" value="F:chromatin binding"/>
    <property type="evidence" value="ECO:0007669"/>
    <property type="project" value="TreeGrafter"/>
</dbReference>
<dbReference type="Pfam" id="PF21854">
    <property type="entry name" value="Treslin_N"/>
    <property type="match status" value="1"/>
</dbReference>
<dbReference type="InterPro" id="IPR026153">
    <property type="entry name" value="Treslin"/>
</dbReference>
<evidence type="ECO:0000256" key="1">
    <source>
        <dbReference type="SAM" id="MobiDB-lite"/>
    </source>
</evidence>
<evidence type="ECO:0000259" key="2">
    <source>
        <dbReference type="Pfam" id="PF21854"/>
    </source>
</evidence>
<proteinExistence type="predicted"/>
<feature type="domain" description="Treslin N-terminal" evidence="2">
    <location>
        <begin position="9"/>
        <end position="198"/>
    </location>
</feature>
<dbReference type="GO" id="GO:0030174">
    <property type="term" value="P:regulation of DNA-templated DNA replication initiation"/>
    <property type="evidence" value="ECO:0007669"/>
    <property type="project" value="TreeGrafter"/>
</dbReference>
<evidence type="ECO:0000313" key="3">
    <source>
        <dbReference type="EMBL" id="CAH1253419.1"/>
    </source>
</evidence>
<dbReference type="PANTHER" id="PTHR21556:SF2">
    <property type="entry name" value="TRESLIN"/>
    <property type="match status" value="1"/>
</dbReference>
<name>A0A8K0EM98_BRALA</name>
<dbReference type="InterPro" id="IPR053919">
    <property type="entry name" value="Treslin_N"/>
</dbReference>
<dbReference type="EMBL" id="OV696687">
    <property type="protein sequence ID" value="CAH1253419.1"/>
    <property type="molecule type" value="Genomic_DNA"/>
</dbReference>
<evidence type="ECO:0000313" key="4">
    <source>
        <dbReference type="Proteomes" id="UP000838412"/>
    </source>
</evidence>
<feature type="compositionally biased region" description="Basic and acidic residues" evidence="1">
    <location>
        <begin position="654"/>
        <end position="667"/>
    </location>
</feature>
<dbReference type="OrthoDB" id="5812172at2759"/>
<accession>A0A8K0EM98</accession>
<reference evidence="3" key="1">
    <citation type="submission" date="2022-01" db="EMBL/GenBank/DDBJ databases">
        <authorList>
            <person name="Braso-Vives M."/>
        </authorList>
    </citation>
    <scope>NUCLEOTIDE SEQUENCE</scope>
</reference>
<protein>
    <submittedName>
        <fullName evidence="3">TICRR protein</fullName>
    </submittedName>
</protein>
<dbReference type="GO" id="GO:0005634">
    <property type="term" value="C:nucleus"/>
    <property type="evidence" value="ECO:0007669"/>
    <property type="project" value="InterPro"/>
</dbReference>
<feature type="region of interest" description="Disordered" evidence="1">
    <location>
        <begin position="791"/>
        <end position="839"/>
    </location>
</feature>
<gene>
    <name evidence="3" type="primary">TICRR</name>
    <name evidence="3" type="ORF">BLAG_LOCUS13207</name>
</gene>
<dbReference type="GO" id="GO:0033314">
    <property type="term" value="P:mitotic DNA replication checkpoint signaling"/>
    <property type="evidence" value="ECO:0007669"/>
    <property type="project" value="InterPro"/>
</dbReference>
<sequence length="860" mass="94745">MSQEDGSFRVVFLVDISPRKDGAAEEEKVSNALNLSALKILSHFAHKNGQTKDNILWGYKFFNSSEERAPRDRFNFREFDSKLFEAFETEVTGRLEPPWSGKENEVNESSQRATQFFSSAETFRTALSEITYEFNWDMPDISSPCKPVRPAIKLRGKSKARAPQLNTTMSTISRNYVFVLSPCPTTSGDLVELVGSCRKGGLSVEAVRNAILPPHVYRQMAETCRIRLYWVDVQSFTKNRHKQQVADQIGVDLLTQVLEGLNGCIIPGNALLQLGSHVTSSIQSLLPISKKSRSTGKDAAAVDVPDFPLTSSSLLEYYTARSWERLGIDGQISAVLCNGGDGEVFCSFELQPMFSPQNRIPAAHSILSQGPSKADHSVQALSIEWNGSSSSQQLTCSTTLHVGSSQGQRASQGQRSSVRGQSAGCRADLMLMVRGTVERGCLPLACFHPTHAYTCVVHKESLRTSAEAGGCRVTLEALLLVLSREGLSLVVDFHDPSAHLPVTGVLQPLTAASATLTVVRSDMLLTLEKVLAFPKVGGESSSNSERVDSFVKRCVSHFLKENGEGDSNDHSGAVATTSSSISALFDPGSTRFRLRTLEPWYKTAPNSGTSTAFIQQLSSIPEDIPDEGIQEPQLLELLHKLYTNQLIGGTKPQENVKDVNSKEDRQPDPSSAVSRRSKRLLARIPSFSDSLSARAKQIVGLSYKKHEEQKTKPKEEETTESQLDKEKQRIVEERKEVMKNVTIPTDFTDEDSLISQLKENYNQWLEEDKPLLQFVQSSVQVALHYVKSQGTDDPEVLGRRDRSWDGGTGPGTEGPVLGRRDGSWDGGTGPGTEGRVLGRRDGSWAQPWFHAHVSDDFSLH</sequence>
<dbReference type="GO" id="GO:0006260">
    <property type="term" value="P:DNA replication"/>
    <property type="evidence" value="ECO:0007669"/>
    <property type="project" value="InterPro"/>
</dbReference>
<dbReference type="GO" id="GO:0007095">
    <property type="term" value="P:mitotic G2 DNA damage checkpoint signaling"/>
    <property type="evidence" value="ECO:0007669"/>
    <property type="project" value="TreeGrafter"/>
</dbReference>
<dbReference type="PANTHER" id="PTHR21556">
    <property type="entry name" value="TRESLIN"/>
    <property type="match status" value="1"/>
</dbReference>
<dbReference type="GO" id="GO:0010212">
    <property type="term" value="P:response to ionizing radiation"/>
    <property type="evidence" value="ECO:0007669"/>
    <property type="project" value="InterPro"/>
</dbReference>
<feature type="region of interest" description="Disordered" evidence="1">
    <location>
        <begin position="704"/>
        <end position="726"/>
    </location>
</feature>
<organism evidence="3 4">
    <name type="scientific">Branchiostoma lanceolatum</name>
    <name type="common">Common lancelet</name>
    <name type="synonym">Amphioxus lanceolatum</name>
    <dbReference type="NCBI Taxonomy" id="7740"/>
    <lineage>
        <taxon>Eukaryota</taxon>
        <taxon>Metazoa</taxon>
        <taxon>Chordata</taxon>
        <taxon>Cephalochordata</taxon>
        <taxon>Leptocardii</taxon>
        <taxon>Amphioxiformes</taxon>
        <taxon>Branchiostomatidae</taxon>
        <taxon>Branchiostoma</taxon>
    </lineage>
</organism>
<feature type="region of interest" description="Disordered" evidence="1">
    <location>
        <begin position="649"/>
        <end position="677"/>
    </location>
</feature>
<keyword evidence="4" id="KW-1185">Reference proteome</keyword>
<dbReference type="Proteomes" id="UP000838412">
    <property type="component" value="Chromosome 2"/>
</dbReference>
<dbReference type="AlphaFoldDB" id="A0A8K0EM98"/>